<dbReference type="InterPro" id="IPR042202">
    <property type="entry name" value="Duffy-ag-bd_sf"/>
</dbReference>
<evidence type="ECO:0000259" key="1">
    <source>
        <dbReference type="Pfam" id="PF05424"/>
    </source>
</evidence>
<dbReference type="AlphaFoldDB" id="A0A0N9BHT1"/>
<dbReference type="InterPro" id="IPR008602">
    <property type="entry name" value="Duffy-antigen-binding"/>
</dbReference>
<organism evidence="2">
    <name type="scientific">Plasmodium sp</name>
    <dbReference type="NCBI Taxonomy" id="31272"/>
    <lineage>
        <taxon>Eukaryota</taxon>
        <taxon>Sar</taxon>
        <taxon>Alveolata</taxon>
        <taxon>Apicomplexa</taxon>
        <taxon>Aconoidasida</taxon>
        <taxon>Haemosporida</taxon>
        <taxon>Plasmodiidae</taxon>
        <taxon>Plasmodium</taxon>
    </lineage>
</organism>
<feature type="domain" description="Duffy-antigen binding" evidence="1">
    <location>
        <begin position="16"/>
        <end position="72"/>
    </location>
</feature>
<name>A0A0N9BHT1_9APIC</name>
<feature type="non-terminal residue" evidence="2">
    <location>
        <position position="1"/>
    </location>
</feature>
<protein>
    <submittedName>
        <fullName evidence="2">Erythrocyte membrane protein 1</fullName>
    </submittedName>
</protein>
<feature type="non-terminal residue" evidence="2">
    <location>
        <position position="84"/>
    </location>
</feature>
<reference evidence="2" key="1">
    <citation type="journal article" date="2015" name="Nat. Commun.">
        <title>Ape parasite origins of human malaria virulence genes.</title>
        <authorList>
            <person name="Larremore D.B."/>
            <person name="Sundararaman S.A."/>
            <person name="Liu W."/>
            <person name="Proto W.R."/>
            <person name="Clauset A."/>
            <person name="Loy D.E."/>
            <person name="Speede S."/>
            <person name="Plenderleith L.J."/>
            <person name="Sharp P.M."/>
            <person name="Hahn B.H."/>
            <person name="Rayner J.C."/>
            <person name="Buckee C.O."/>
        </authorList>
    </citation>
    <scope>NUCLEOTIDE SEQUENCE</scope>
    <source>
        <strain evidence="2">KApts1680Y8</strain>
    </source>
</reference>
<dbReference type="GO" id="GO:0046789">
    <property type="term" value="F:host cell surface receptor binding"/>
    <property type="evidence" value="ECO:0007669"/>
    <property type="project" value="InterPro"/>
</dbReference>
<evidence type="ECO:0000313" key="2">
    <source>
        <dbReference type="EMBL" id="ALD49339.1"/>
    </source>
</evidence>
<sequence>NIVKGNNLDNSGDTKDVKSKLDALFNDKSKITDNRTNWWEKHKRELWKGVTCGINEANKAKSGATTSFDCPQNLDFDGRDQFLR</sequence>
<accession>A0A0N9BHT1</accession>
<dbReference type="EMBL" id="KP167333">
    <property type="protein sequence ID" value="ALD49339.1"/>
    <property type="molecule type" value="Genomic_DNA"/>
</dbReference>
<dbReference type="Gene3D" id="1.20.1310.20">
    <property type="entry name" value="Duffy-antigen binding domain"/>
    <property type="match status" value="1"/>
</dbReference>
<dbReference type="Pfam" id="PF05424">
    <property type="entry name" value="Duffy_binding"/>
    <property type="match status" value="1"/>
</dbReference>
<gene>
    <name evidence="2" type="primary">var</name>
</gene>
<dbReference type="SUPFAM" id="SSF140924">
    <property type="entry name" value="Duffy binding domain-like"/>
    <property type="match status" value="1"/>
</dbReference>
<proteinExistence type="predicted"/>
<dbReference type="GO" id="GO:0016020">
    <property type="term" value="C:membrane"/>
    <property type="evidence" value="ECO:0007669"/>
    <property type="project" value="InterPro"/>
</dbReference>